<proteinExistence type="predicted"/>
<organism evidence="1 2">
    <name type="scientific">Actinacidiphila glaucinigra</name>
    <dbReference type="NCBI Taxonomy" id="235986"/>
    <lineage>
        <taxon>Bacteria</taxon>
        <taxon>Bacillati</taxon>
        <taxon>Actinomycetota</taxon>
        <taxon>Actinomycetes</taxon>
        <taxon>Kitasatosporales</taxon>
        <taxon>Streptomycetaceae</taxon>
        <taxon>Actinacidiphila</taxon>
    </lineage>
</organism>
<dbReference type="AlphaFoldDB" id="A0A239IRB8"/>
<gene>
    <name evidence="1" type="ORF">SAMN05216252_11138</name>
</gene>
<reference evidence="1 2" key="1">
    <citation type="submission" date="2017-06" db="EMBL/GenBank/DDBJ databases">
        <authorList>
            <person name="Kim H.J."/>
            <person name="Triplett B.A."/>
        </authorList>
    </citation>
    <scope>NUCLEOTIDE SEQUENCE [LARGE SCALE GENOMIC DNA]</scope>
    <source>
        <strain evidence="1 2">CGMCC 4.1858</strain>
    </source>
</reference>
<name>A0A239IRB8_9ACTN</name>
<dbReference type="EMBL" id="FZOF01000011">
    <property type="protein sequence ID" value="SNS94964.1"/>
    <property type="molecule type" value="Genomic_DNA"/>
</dbReference>
<protein>
    <submittedName>
        <fullName evidence="1">Uncharacterized protein</fullName>
    </submittedName>
</protein>
<dbReference type="Proteomes" id="UP000198280">
    <property type="component" value="Unassembled WGS sequence"/>
</dbReference>
<sequence>MWDTGPGVVLPPVPGAPVVVRAGRHNAKATLAMLPADYGVYRKRILSVG</sequence>
<evidence type="ECO:0000313" key="1">
    <source>
        <dbReference type="EMBL" id="SNS94964.1"/>
    </source>
</evidence>
<keyword evidence="2" id="KW-1185">Reference proteome</keyword>
<accession>A0A239IRB8</accession>
<evidence type="ECO:0000313" key="2">
    <source>
        <dbReference type="Proteomes" id="UP000198280"/>
    </source>
</evidence>